<dbReference type="InterPro" id="IPR019243">
    <property type="entry name" value="DUF2202"/>
</dbReference>
<dbReference type="SUPFAM" id="SSF47240">
    <property type="entry name" value="Ferritin-like"/>
    <property type="match status" value="1"/>
</dbReference>
<feature type="domain" description="DUF2202" evidence="1">
    <location>
        <begin position="85"/>
        <end position="245"/>
    </location>
</feature>
<dbReference type="Gene3D" id="1.20.1260.10">
    <property type="match status" value="1"/>
</dbReference>
<evidence type="ECO:0000259" key="1">
    <source>
        <dbReference type="Pfam" id="PF09968"/>
    </source>
</evidence>
<sequence>MAKATAGAASAEVVSAGQAAVVAAGAVAWAAPAEAWAVAAWQSAFPAQVGSDFVYLDRTAHRKEHLAQIRSTVAAHRPGELSAEERDDLLLMREEEKIARDVYLRLYDRWGIRPFDNISGAEQAHMDAILTLLKHYGLSDPAQGLEVGRFRRDDLQDLYDRLVQQGLQSRENAIRVGLLIEELDIADLQNAAHRTVKPEILAVYAELERGSRNHLRAFYRWKQGLGIDYQPTHLPSDDFERIAHSAQEDCQ</sequence>
<comment type="caution">
    <text evidence="2">The sequence shown here is derived from an EMBL/GenBank/DDBJ whole genome shotgun (WGS) entry which is preliminary data.</text>
</comment>
<reference evidence="2" key="1">
    <citation type="submission" date="2009-10" db="EMBL/GenBank/DDBJ databases">
        <title>Diversity of trophic interactions inside an arsenic-rich microbial ecosystem.</title>
        <authorList>
            <person name="Bertin P.N."/>
            <person name="Heinrich-Salmeron A."/>
            <person name="Pelletier E."/>
            <person name="Goulhen-Chollet F."/>
            <person name="Arsene-Ploetze F."/>
            <person name="Gallien S."/>
            <person name="Calteau A."/>
            <person name="Vallenet D."/>
            <person name="Casiot C."/>
            <person name="Chane-Woon-Ming B."/>
            <person name="Giloteaux L."/>
            <person name="Barakat M."/>
            <person name="Bonnefoy V."/>
            <person name="Bruneel O."/>
            <person name="Chandler M."/>
            <person name="Cleiss J."/>
            <person name="Duran R."/>
            <person name="Elbaz-Poulichet F."/>
            <person name="Fonknechten N."/>
            <person name="Lauga B."/>
            <person name="Mornico D."/>
            <person name="Ortet P."/>
            <person name="Schaeffer C."/>
            <person name="Siguier P."/>
            <person name="Alexander Thil Smith A."/>
            <person name="Van Dorsselaer A."/>
            <person name="Weissenbach J."/>
            <person name="Medigue C."/>
            <person name="Le Paslier D."/>
        </authorList>
    </citation>
    <scope>NUCLEOTIDE SEQUENCE</scope>
</reference>
<dbReference type="AlphaFoldDB" id="E6Q8I7"/>
<gene>
    <name evidence="2" type="ORF">CARN5_3081</name>
</gene>
<dbReference type="EMBL" id="CABP01000005">
    <property type="protein sequence ID" value="CBI03513.1"/>
    <property type="molecule type" value="Genomic_DNA"/>
</dbReference>
<dbReference type="InterPro" id="IPR009078">
    <property type="entry name" value="Ferritin-like_SF"/>
</dbReference>
<dbReference type="CDD" id="cd01048">
    <property type="entry name" value="Ferritin_like_AB2"/>
    <property type="match status" value="1"/>
</dbReference>
<proteinExistence type="predicted"/>
<protein>
    <recommendedName>
        <fullName evidence="1">DUF2202 domain-containing protein</fullName>
    </recommendedName>
</protein>
<accession>E6Q8I7</accession>
<dbReference type="Pfam" id="PF09968">
    <property type="entry name" value="DUF2202"/>
    <property type="match status" value="1"/>
</dbReference>
<dbReference type="InterPro" id="IPR012347">
    <property type="entry name" value="Ferritin-like"/>
</dbReference>
<evidence type="ECO:0000313" key="2">
    <source>
        <dbReference type="EMBL" id="CBI03513.1"/>
    </source>
</evidence>
<name>E6Q8I7_9ZZZZ</name>
<organism evidence="2">
    <name type="scientific">mine drainage metagenome</name>
    <dbReference type="NCBI Taxonomy" id="410659"/>
    <lineage>
        <taxon>unclassified sequences</taxon>
        <taxon>metagenomes</taxon>
        <taxon>ecological metagenomes</taxon>
    </lineage>
</organism>